<name>A0A9X3YLR5_9GAMM</name>
<gene>
    <name evidence="3" type="ORF">OD750_015450</name>
</gene>
<dbReference type="InterPro" id="IPR008962">
    <property type="entry name" value="PapD-like_sf"/>
</dbReference>
<dbReference type="Gene3D" id="2.60.40.10">
    <property type="entry name" value="Immunoglobulins"/>
    <property type="match status" value="1"/>
</dbReference>
<proteinExistence type="predicted"/>
<dbReference type="PANTHER" id="PTHR30251">
    <property type="entry name" value="PILUS ASSEMBLY CHAPERONE"/>
    <property type="match status" value="1"/>
</dbReference>
<dbReference type="SUPFAM" id="SSF49354">
    <property type="entry name" value="PapD-like"/>
    <property type="match status" value="1"/>
</dbReference>
<dbReference type="PANTHER" id="PTHR30251:SF4">
    <property type="entry name" value="SLR1668 PROTEIN"/>
    <property type="match status" value="1"/>
</dbReference>
<sequence length="241" mass="25081">MTSTRLRLVAAAFAALAAMPARAQGVAAAPVRLDIAADAKAQVLTLTNRGDAPADMQVRALRWTQAGADDAYAPTDDITVSPPRFTLAPAAQQVVRVYRRTAAPPAERAYRVFVDQIPGGDAAAPGTVRMPIRLVIPLFVAGTEPAAVALDWQAQARGDAIDIAVANRGDRHVRIGRLALAPLDGAPPADGAQLVYVLPGAQRTVALARPAWLADGVRAVRIVGDSDAGPIDARVDLAGAR</sequence>
<feature type="domain" description="Pili assembly chaperone N-terminal" evidence="2">
    <location>
        <begin position="26"/>
        <end position="140"/>
    </location>
</feature>
<dbReference type="InterPro" id="IPR016147">
    <property type="entry name" value="Pili_assmbl_chaperone_N"/>
</dbReference>
<evidence type="ECO:0000313" key="4">
    <source>
        <dbReference type="Proteomes" id="UP001139971"/>
    </source>
</evidence>
<dbReference type="EMBL" id="JAOVZO020000018">
    <property type="protein sequence ID" value="MDC8013939.1"/>
    <property type="molecule type" value="Genomic_DNA"/>
</dbReference>
<accession>A0A9X3YLR5</accession>
<dbReference type="RefSeq" id="WP_263541584.1">
    <property type="nucleotide sequence ID" value="NZ_JAOVZO020000018.1"/>
</dbReference>
<dbReference type="GO" id="GO:0071555">
    <property type="term" value="P:cell wall organization"/>
    <property type="evidence" value="ECO:0007669"/>
    <property type="project" value="InterPro"/>
</dbReference>
<feature type="signal peptide" evidence="1">
    <location>
        <begin position="1"/>
        <end position="23"/>
    </location>
</feature>
<evidence type="ECO:0000259" key="2">
    <source>
        <dbReference type="Pfam" id="PF00345"/>
    </source>
</evidence>
<evidence type="ECO:0000256" key="1">
    <source>
        <dbReference type="SAM" id="SignalP"/>
    </source>
</evidence>
<protein>
    <submittedName>
        <fullName evidence="3">Fimbria/pilus periplasmic chaperone</fullName>
    </submittedName>
</protein>
<organism evidence="3 4">
    <name type="scientific">Tahibacter soli</name>
    <dbReference type="NCBI Taxonomy" id="2983605"/>
    <lineage>
        <taxon>Bacteria</taxon>
        <taxon>Pseudomonadati</taxon>
        <taxon>Pseudomonadota</taxon>
        <taxon>Gammaproteobacteria</taxon>
        <taxon>Lysobacterales</taxon>
        <taxon>Rhodanobacteraceae</taxon>
        <taxon>Tahibacter</taxon>
    </lineage>
</organism>
<dbReference type="AlphaFoldDB" id="A0A9X3YLR5"/>
<keyword evidence="1" id="KW-0732">Signal</keyword>
<keyword evidence="4" id="KW-1185">Reference proteome</keyword>
<evidence type="ECO:0000313" key="3">
    <source>
        <dbReference type="EMBL" id="MDC8013939.1"/>
    </source>
</evidence>
<comment type="caution">
    <text evidence="3">The sequence shown here is derived from an EMBL/GenBank/DDBJ whole genome shotgun (WGS) entry which is preliminary data.</text>
</comment>
<dbReference type="GO" id="GO:0030288">
    <property type="term" value="C:outer membrane-bounded periplasmic space"/>
    <property type="evidence" value="ECO:0007669"/>
    <property type="project" value="InterPro"/>
</dbReference>
<reference evidence="3" key="1">
    <citation type="submission" date="2023-02" db="EMBL/GenBank/DDBJ databases">
        <title>Tahibacter soli sp. nov. isolated from soil.</title>
        <authorList>
            <person name="Baek J.H."/>
            <person name="Lee J.K."/>
            <person name="Choi D.G."/>
            <person name="Jeon C.O."/>
        </authorList>
    </citation>
    <scope>NUCLEOTIDE SEQUENCE</scope>
    <source>
        <strain evidence="3">BL</strain>
    </source>
</reference>
<dbReference type="Pfam" id="PF00345">
    <property type="entry name" value="PapD_N"/>
    <property type="match status" value="1"/>
</dbReference>
<feature type="chain" id="PRO_5040798136" evidence="1">
    <location>
        <begin position="24"/>
        <end position="241"/>
    </location>
</feature>
<dbReference type="InterPro" id="IPR050643">
    <property type="entry name" value="Periplasmic_pilus_chap"/>
</dbReference>
<dbReference type="Proteomes" id="UP001139971">
    <property type="component" value="Unassembled WGS sequence"/>
</dbReference>
<dbReference type="InterPro" id="IPR013783">
    <property type="entry name" value="Ig-like_fold"/>
</dbReference>